<dbReference type="PANTHER" id="PTHR35038">
    <property type="entry name" value="DISSIMILATORY SULFITE REDUCTASE SIRA"/>
    <property type="match status" value="1"/>
</dbReference>
<evidence type="ECO:0000313" key="4">
    <source>
        <dbReference type="EMBL" id="PRQ09540.1"/>
    </source>
</evidence>
<organism evidence="4 5">
    <name type="scientific">Enhygromyxa salina</name>
    <dbReference type="NCBI Taxonomy" id="215803"/>
    <lineage>
        <taxon>Bacteria</taxon>
        <taxon>Pseudomonadati</taxon>
        <taxon>Myxococcota</taxon>
        <taxon>Polyangia</taxon>
        <taxon>Nannocystales</taxon>
        <taxon>Nannocystaceae</taxon>
        <taxon>Enhygromyxa</taxon>
    </lineage>
</organism>
<dbReference type="Gene3D" id="1.10.1130.10">
    <property type="entry name" value="Flavocytochrome C3, Chain A"/>
    <property type="match status" value="1"/>
</dbReference>
<dbReference type="Pfam" id="PF13435">
    <property type="entry name" value="Cytochrome_C554"/>
    <property type="match status" value="1"/>
</dbReference>
<comment type="caution">
    <text evidence="4">The sequence shown here is derived from an EMBL/GenBank/DDBJ whole genome shotgun (WGS) entry which is preliminary data.</text>
</comment>
<dbReference type="PROSITE" id="PS51257">
    <property type="entry name" value="PROKAR_LIPOPROTEIN"/>
    <property type="match status" value="1"/>
</dbReference>
<dbReference type="InterPro" id="IPR051829">
    <property type="entry name" value="Multiheme_Cytochr_ET"/>
</dbReference>
<dbReference type="InterPro" id="IPR036280">
    <property type="entry name" value="Multihaem_cyt_sf"/>
</dbReference>
<dbReference type="GO" id="GO:0016491">
    <property type="term" value="F:oxidoreductase activity"/>
    <property type="evidence" value="ECO:0007669"/>
    <property type="project" value="TreeGrafter"/>
</dbReference>
<name>A0A2S9YWS6_9BACT</name>
<accession>A0A2S9YWS6</accession>
<feature type="chain" id="PRO_5015667827" description="Cytochrome c-552/4 domain-containing protein" evidence="2">
    <location>
        <begin position="27"/>
        <end position="492"/>
    </location>
</feature>
<gene>
    <name evidence="4" type="ORF">ENSA7_07820</name>
</gene>
<protein>
    <recommendedName>
        <fullName evidence="3">Cytochrome c-552/4 domain-containing protein</fullName>
    </recommendedName>
</protein>
<dbReference type="PANTHER" id="PTHR35038:SF8">
    <property type="entry name" value="C-TYPE POLYHEME CYTOCHROME OMCC"/>
    <property type="match status" value="1"/>
</dbReference>
<evidence type="ECO:0000313" key="5">
    <source>
        <dbReference type="Proteomes" id="UP000238823"/>
    </source>
</evidence>
<dbReference type="OrthoDB" id="9814800at2"/>
<dbReference type="SUPFAM" id="SSF48695">
    <property type="entry name" value="Multiheme cytochromes"/>
    <property type="match status" value="1"/>
</dbReference>
<evidence type="ECO:0000256" key="1">
    <source>
        <dbReference type="ARBA" id="ARBA00022729"/>
    </source>
</evidence>
<dbReference type="InterPro" id="IPR023155">
    <property type="entry name" value="Cyt_c-552/4"/>
</dbReference>
<evidence type="ECO:0000256" key="2">
    <source>
        <dbReference type="SAM" id="SignalP"/>
    </source>
</evidence>
<feature type="domain" description="Cytochrome c-552/4" evidence="3">
    <location>
        <begin position="47"/>
        <end position="128"/>
    </location>
</feature>
<keyword evidence="1 2" id="KW-0732">Signal</keyword>
<dbReference type="EMBL" id="PVNL01000019">
    <property type="protein sequence ID" value="PRQ09540.1"/>
    <property type="molecule type" value="Genomic_DNA"/>
</dbReference>
<dbReference type="AlphaFoldDB" id="A0A2S9YWS6"/>
<evidence type="ECO:0000259" key="3">
    <source>
        <dbReference type="Pfam" id="PF13435"/>
    </source>
</evidence>
<reference evidence="4 5" key="1">
    <citation type="submission" date="2018-03" db="EMBL/GenBank/DDBJ databases">
        <title>Draft Genome Sequences of the Obligatory Marine Myxobacteria Enhygromyxa salina SWB007.</title>
        <authorList>
            <person name="Poehlein A."/>
            <person name="Moghaddam J.A."/>
            <person name="Harms H."/>
            <person name="Alanjari M."/>
            <person name="Koenig G.M."/>
            <person name="Daniel R."/>
            <person name="Schaeberle T.F."/>
        </authorList>
    </citation>
    <scope>NUCLEOTIDE SEQUENCE [LARGE SCALE GENOMIC DNA]</scope>
    <source>
        <strain evidence="4 5">SWB007</strain>
    </source>
</reference>
<dbReference type="Proteomes" id="UP000238823">
    <property type="component" value="Unassembled WGS sequence"/>
</dbReference>
<proteinExistence type="predicted"/>
<sequence>MVLERRLSTLPSLLGLLGLLGLAAAAGCTREPEPATYDLEALRDPETCAECHPVHHREWLGSMHAYAAEDPVFRAMNAKAQRETDGEIGDFCVRCHAPVAVELGLTQDGLNLDTLPREVQGVTCWFCHQVEAVEGTHNNPLRLAMDAVMRGDVLDPLGPDVHDVGQSELFDRNRMASSAMCGSCHDIVTPDGAHIERTFAEWQATFYGDPDPDDLERPAVYGLTCNDCHMNTSTGAIADYPGVRGDRSRHSHMFAGVDVAVSEFPDAELGPVLREEQLAEIAEQRKTSLCASLCVREEGAGAELTVWLHNEGAGHSWPSGAGADRRAWVELVARDGAEAVVYSSGVVTEDQPIAELDDADLWLLRDRVFDTSGAETHDFWKAASVESNLLPAPEGFGSSSDAETWKLRSYALDSAPTRVNMRVRLRPIGLEVLAELVASGDLDPAVVERASTFDVAPTVLEWTAETAVASSGEVDYGSCVSSSPGCGAPALK</sequence>
<feature type="signal peptide" evidence="2">
    <location>
        <begin position="1"/>
        <end position="26"/>
    </location>
</feature>